<sequence>MEDLKFKFFELINKQGHGAKIPLVGTVNDFETGTEDSCQDDIKIEDTKTEQTLADQEVLDSVLPEYFQCDGFDSALFELKKLPPVLNKQCIEEVCSQLERQHRVVSKQVLKLILDKTVVCEEEFARVLETKKLVGETVDAVKRARTDLSLAHQHFTTASLGILANYRKRTLVLDLLRSLNTIKTLERTEARLQELLSNGDFPGAISLLLECQGVAATYRHFACVAALSGKLQDTLDMAEEQLDVALSKMCYKFEADIYNKLQAAYSLLGKTRTAMDQLLMHFTSAIHNSAFSVVHSYVEQNNSTKKQYNELCKCVQETDFIPCLVSLCQALWKIVSSYHEVACWHQNHFSNSTATDDNFESNLNEQYVRQKLKNGLDRLWHDVQTRVSSLVLAVNLIHYKVDEFLQVLAILHRLEQIGKEFSQSESEELQNSIRKQSILYFRRYHAGRLDELRIFLENEVWTPCPVRPDFSLVHLQEFKGLRCSVQQCSGVGSSSSHGSQDGSVVGSGDGYFSRFTCSTSNTPFDTILDPNPLADSSFPDSINEPSGYFSEESDEEGPELHGEIAHNDRSSHNRYNKKNTLGGETCPLLTNTTLTVLRHCGKYLQMSRLLRFIAADVFVCLIQLFEYYLYSVHYFFASDLPKYQIEIPSSLKLQSVLKRIGDSLIQNPSEPHDESGQTVPAANISPDVDLTNSEQLFGLQERVVAVESLVFLAEQFKYLRPYLEQLLSASKHILTTFYSETVEVAPEVRHPVYSCVSYRSVDTQQALALMARVNWEVSDVMSQHSPYVDTLFRELQIFSMRLNEIEEHVHLNQEVLDTLWENVVRLLSFILVEGFSISNKCSNGGRALMQLDFTQLFSQVEKLCTLRPLPHRDFVDIYVKAYYLTDPVLEEFIKKHKEYSVKQLQALISCVCQGNKKSKQRLKTLLDEWDKLGMR</sequence>
<dbReference type="GO" id="GO:0015031">
    <property type="term" value="P:protein transport"/>
    <property type="evidence" value="ECO:0007669"/>
    <property type="project" value="UniProtKB-KW"/>
</dbReference>
<evidence type="ECO:0000256" key="1">
    <source>
        <dbReference type="ARBA" id="ARBA00022448"/>
    </source>
</evidence>
<evidence type="ECO:0000313" key="8">
    <source>
        <dbReference type="Proteomes" id="UP000291343"/>
    </source>
</evidence>
<dbReference type="OrthoDB" id="10263345at2759"/>
<feature type="domain" description="Vacuolar protein sorting-associated protein 54 N-terminal" evidence="6">
    <location>
        <begin position="63"/>
        <end position="344"/>
    </location>
</feature>
<evidence type="ECO:0000313" key="7">
    <source>
        <dbReference type="EMBL" id="RZF38465.1"/>
    </source>
</evidence>
<protein>
    <recommendedName>
        <fullName evidence="9">Syndetin C-terminal domain-containing protein</fullName>
    </recommendedName>
</protein>
<feature type="compositionally biased region" description="Basic and acidic residues" evidence="4">
    <location>
        <begin position="558"/>
        <end position="571"/>
    </location>
</feature>
<evidence type="ECO:0000259" key="6">
    <source>
        <dbReference type="Pfam" id="PF10475"/>
    </source>
</evidence>
<evidence type="ECO:0000256" key="2">
    <source>
        <dbReference type="ARBA" id="ARBA00022927"/>
    </source>
</evidence>
<dbReference type="GO" id="GO:0042147">
    <property type="term" value="P:retrograde transport, endosome to Golgi"/>
    <property type="evidence" value="ECO:0007669"/>
    <property type="project" value="InterPro"/>
</dbReference>
<dbReference type="InParanoid" id="A0A482WY59"/>
<accession>A0A482WY59</accession>
<evidence type="ECO:0000256" key="3">
    <source>
        <dbReference type="ARBA" id="ARBA00023054"/>
    </source>
</evidence>
<gene>
    <name evidence="7" type="ORF">LSTR_LSTR011955</name>
</gene>
<name>A0A482WY59_LAOST</name>
<dbReference type="SMR" id="A0A482WY59"/>
<dbReference type="EMBL" id="QKKF02022267">
    <property type="protein sequence ID" value="RZF38465.1"/>
    <property type="molecule type" value="Genomic_DNA"/>
</dbReference>
<dbReference type="GO" id="GO:0005829">
    <property type="term" value="C:cytosol"/>
    <property type="evidence" value="ECO:0007669"/>
    <property type="project" value="GOC"/>
</dbReference>
<dbReference type="Pfam" id="PF10475">
    <property type="entry name" value="Vps54_N"/>
    <property type="match status" value="1"/>
</dbReference>
<dbReference type="AlphaFoldDB" id="A0A482WY59"/>
<dbReference type="GO" id="GO:0000149">
    <property type="term" value="F:SNARE binding"/>
    <property type="evidence" value="ECO:0007669"/>
    <property type="project" value="TreeGrafter"/>
</dbReference>
<dbReference type="InterPro" id="IPR019514">
    <property type="entry name" value="Syndetin_C"/>
</dbReference>
<dbReference type="InterPro" id="IPR040047">
    <property type="entry name" value="VPS50"/>
</dbReference>
<dbReference type="Pfam" id="PF10474">
    <property type="entry name" value="Syndetin_C"/>
    <property type="match status" value="1"/>
</dbReference>
<dbReference type="GO" id="GO:0032456">
    <property type="term" value="P:endocytic recycling"/>
    <property type="evidence" value="ECO:0007669"/>
    <property type="project" value="InterPro"/>
</dbReference>
<dbReference type="GO" id="GO:1990745">
    <property type="term" value="C:EARP complex"/>
    <property type="evidence" value="ECO:0007669"/>
    <property type="project" value="InterPro"/>
</dbReference>
<evidence type="ECO:0000256" key="4">
    <source>
        <dbReference type="SAM" id="MobiDB-lite"/>
    </source>
</evidence>
<evidence type="ECO:0000259" key="5">
    <source>
        <dbReference type="Pfam" id="PF10474"/>
    </source>
</evidence>
<dbReference type="PANTHER" id="PTHR13258">
    <property type="entry name" value="SYNDETIN"/>
    <property type="match status" value="1"/>
</dbReference>
<keyword evidence="3" id="KW-0175">Coiled coil</keyword>
<dbReference type="FunCoup" id="A0A482WY59">
    <property type="interactions" value="1462"/>
</dbReference>
<feature type="domain" description="Syndetin C-terminal" evidence="5">
    <location>
        <begin position="696"/>
        <end position="927"/>
    </location>
</feature>
<keyword evidence="1" id="KW-0813">Transport</keyword>
<dbReference type="STRING" id="195883.A0A482WY59"/>
<reference evidence="7 8" key="1">
    <citation type="journal article" date="2017" name="Gigascience">
        <title>Genome sequence of the small brown planthopper, Laodelphax striatellus.</title>
        <authorList>
            <person name="Zhu J."/>
            <person name="Jiang F."/>
            <person name="Wang X."/>
            <person name="Yang P."/>
            <person name="Bao Y."/>
            <person name="Zhao W."/>
            <person name="Wang W."/>
            <person name="Lu H."/>
            <person name="Wang Q."/>
            <person name="Cui N."/>
            <person name="Li J."/>
            <person name="Chen X."/>
            <person name="Luo L."/>
            <person name="Yu J."/>
            <person name="Kang L."/>
            <person name="Cui F."/>
        </authorList>
    </citation>
    <scope>NUCLEOTIDE SEQUENCE [LARGE SCALE GENOMIC DNA]</scope>
    <source>
        <strain evidence="7">Lst14</strain>
    </source>
</reference>
<organism evidence="7 8">
    <name type="scientific">Laodelphax striatellus</name>
    <name type="common">Small brown planthopper</name>
    <name type="synonym">Delphax striatella</name>
    <dbReference type="NCBI Taxonomy" id="195883"/>
    <lineage>
        <taxon>Eukaryota</taxon>
        <taxon>Metazoa</taxon>
        <taxon>Ecdysozoa</taxon>
        <taxon>Arthropoda</taxon>
        <taxon>Hexapoda</taxon>
        <taxon>Insecta</taxon>
        <taxon>Pterygota</taxon>
        <taxon>Neoptera</taxon>
        <taxon>Paraneoptera</taxon>
        <taxon>Hemiptera</taxon>
        <taxon>Auchenorrhyncha</taxon>
        <taxon>Fulgoroidea</taxon>
        <taxon>Delphacidae</taxon>
        <taxon>Criomorphinae</taxon>
        <taxon>Laodelphax</taxon>
    </lineage>
</organism>
<proteinExistence type="predicted"/>
<keyword evidence="2" id="KW-0653">Protein transport</keyword>
<feature type="region of interest" description="Disordered" evidence="4">
    <location>
        <begin position="545"/>
        <end position="576"/>
    </location>
</feature>
<keyword evidence="8" id="KW-1185">Reference proteome</keyword>
<dbReference type="InterPro" id="IPR019515">
    <property type="entry name" value="VPS54_N"/>
</dbReference>
<dbReference type="PANTHER" id="PTHR13258:SF0">
    <property type="entry name" value="SYNDETIN"/>
    <property type="match status" value="1"/>
</dbReference>
<comment type="caution">
    <text evidence="7">The sequence shown here is derived from an EMBL/GenBank/DDBJ whole genome shotgun (WGS) entry which is preliminary data.</text>
</comment>
<evidence type="ECO:0008006" key="9">
    <source>
        <dbReference type="Google" id="ProtNLM"/>
    </source>
</evidence>
<dbReference type="Proteomes" id="UP000291343">
    <property type="component" value="Unassembled WGS sequence"/>
</dbReference>